<name>A0A9Y3VVV6_9CICH</name>
<keyword evidence="2" id="KW-1133">Transmembrane helix</keyword>
<dbReference type="PROSITE" id="PS50835">
    <property type="entry name" value="IG_LIKE"/>
    <property type="match status" value="2"/>
</dbReference>
<dbReference type="GeneID" id="102201880"/>
<organism evidence="5 6">
    <name type="scientific">Pundamilia nyererei</name>
    <dbReference type="NCBI Taxonomy" id="303518"/>
    <lineage>
        <taxon>Eukaryota</taxon>
        <taxon>Metazoa</taxon>
        <taxon>Chordata</taxon>
        <taxon>Craniata</taxon>
        <taxon>Vertebrata</taxon>
        <taxon>Euteleostomi</taxon>
        <taxon>Actinopterygii</taxon>
        <taxon>Neopterygii</taxon>
        <taxon>Teleostei</taxon>
        <taxon>Neoteleostei</taxon>
        <taxon>Acanthomorphata</taxon>
        <taxon>Ovalentaria</taxon>
        <taxon>Cichlomorphae</taxon>
        <taxon>Cichliformes</taxon>
        <taxon>Cichlidae</taxon>
        <taxon>African cichlids</taxon>
        <taxon>Pseudocrenilabrinae</taxon>
        <taxon>Haplochromini</taxon>
        <taxon>Pundamilia</taxon>
    </lineage>
</organism>
<dbReference type="PANTHER" id="PTHR11422">
    <property type="entry name" value="T-CELL SURFACE GLYCOPROTEIN CD4"/>
    <property type="match status" value="1"/>
</dbReference>
<dbReference type="Gene3D" id="2.60.40.10">
    <property type="entry name" value="Immunoglobulins"/>
    <property type="match status" value="2"/>
</dbReference>
<dbReference type="AlphaFoldDB" id="A0A9Y3VVV6"/>
<dbReference type="SMART" id="SM00408">
    <property type="entry name" value="IGc2"/>
    <property type="match status" value="2"/>
</dbReference>
<dbReference type="InterPro" id="IPR036179">
    <property type="entry name" value="Ig-like_dom_sf"/>
</dbReference>
<reference evidence="6" key="1">
    <citation type="submission" date="2025-08" db="UniProtKB">
        <authorList>
            <consortium name="RefSeq"/>
        </authorList>
    </citation>
    <scope>IDENTIFICATION</scope>
</reference>
<dbReference type="InterPro" id="IPR013783">
    <property type="entry name" value="Ig-like_fold"/>
</dbReference>
<feature type="transmembrane region" description="Helical" evidence="2">
    <location>
        <begin position="233"/>
        <end position="259"/>
    </location>
</feature>
<evidence type="ECO:0000256" key="1">
    <source>
        <dbReference type="SAM" id="MobiDB-lite"/>
    </source>
</evidence>
<dbReference type="SUPFAM" id="SSF48726">
    <property type="entry name" value="Immunoglobulin"/>
    <property type="match status" value="2"/>
</dbReference>
<feature type="region of interest" description="Disordered" evidence="1">
    <location>
        <begin position="194"/>
        <end position="213"/>
    </location>
</feature>
<feature type="domain" description="Ig-like" evidence="4">
    <location>
        <begin position="111"/>
        <end position="178"/>
    </location>
</feature>
<evidence type="ECO:0000313" key="5">
    <source>
        <dbReference type="Proteomes" id="UP000695023"/>
    </source>
</evidence>
<keyword evidence="2" id="KW-0812">Transmembrane</keyword>
<feature type="chain" id="PRO_5041225611" evidence="3">
    <location>
        <begin position="22"/>
        <end position="273"/>
    </location>
</feature>
<dbReference type="Pfam" id="PF07686">
    <property type="entry name" value="V-set"/>
    <property type="match status" value="1"/>
</dbReference>
<evidence type="ECO:0000256" key="2">
    <source>
        <dbReference type="SAM" id="Phobius"/>
    </source>
</evidence>
<dbReference type="CDD" id="cd00096">
    <property type="entry name" value="Ig"/>
    <property type="match status" value="1"/>
</dbReference>
<evidence type="ECO:0000259" key="4">
    <source>
        <dbReference type="PROSITE" id="PS50835"/>
    </source>
</evidence>
<feature type="domain" description="Ig-like" evidence="4">
    <location>
        <begin position="1"/>
        <end position="99"/>
    </location>
</feature>
<dbReference type="RefSeq" id="XP_005750364.1">
    <property type="nucleotide sequence ID" value="XM_005750307.2"/>
</dbReference>
<protein>
    <submittedName>
        <fullName evidence="6">Uncharacterized protein LOC102201880</fullName>
    </submittedName>
</protein>
<gene>
    <name evidence="6" type="primary">LOC102201880</name>
</gene>
<feature type="signal peptide" evidence="3">
    <location>
        <begin position="1"/>
        <end position="21"/>
    </location>
</feature>
<dbReference type="InterPro" id="IPR013106">
    <property type="entry name" value="Ig_V-set"/>
</dbReference>
<feature type="compositionally biased region" description="Low complexity" evidence="1">
    <location>
        <begin position="202"/>
        <end position="213"/>
    </location>
</feature>
<sequence length="273" mass="30370">MAANICCCLFAFLLSCKVTAGLMHEVAEEERSVVLRCPLSEERRVTWSRERNDSREEILTADGGRLIRHDDITKQYTAYDDLSLYIYRAAVSHSGTYFCDDKAAVALTVIPSGTMRLAVVGGRNVTLRCPHAGRRSGSPSWSRSFAGKQQIVCPHASTVGQMLIIPDVQLADSGLYHCNGKPAAYLKVIKEEKSDSDRKTTRTTPPKTTTTSLTTRTAATAAAAPEEILVADYLWHMTVRTLIGLLYLIIMISITAVTWRKARQIQKRDRSRF</sequence>
<dbReference type="InterPro" id="IPR003598">
    <property type="entry name" value="Ig_sub2"/>
</dbReference>
<dbReference type="PANTHER" id="PTHR11422:SF10">
    <property type="entry name" value="IG-LIKE DOMAIN-CONTAINING PROTEIN"/>
    <property type="match status" value="1"/>
</dbReference>
<evidence type="ECO:0000256" key="3">
    <source>
        <dbReference type="SAM" id="SignalP"/>
    </source>
</evidence>
<accession>A0A9Y3VVV6</accession>
<dbReference type="Proteomes" id="UP000695023">
    <property type="component" value="Unplaced"/>
</dbReference>
<dbReference type="InterPro" id="IPR007110">
    <property type="entry name" value="Ig-like_dom"/>
</dbReference>
<keyword evidence="2" id="KW-0472">Membrane</keyword>
<keyword evidence="3" id="KW-0732">Signal</keyword>
<evidence type="ECO:0000313" key="6">
    <source>
        <dbReference type="RefSeq" id="XP_005750364.1"/>
    </source>
</evidence>
<dbReference type="InterPro" id="IPR003599">
    <property type="entry name" value="Ig_sub"/>
</dbReference>
<proteinExistence type="predicted"/>
<keyword evidence="5" id="KW-1185">Reference proteome</keyword>
<dbReference type="SMART" id="SM00409">
    <property type="entry name" value="IG"/>
    <property type="match status" value="2"/>
</dbReference>